<sequence length="64" mass="7365">MSNVIPLKKSTYILPDDEFESLLQEVINHGRKFHDFTCYQAVMRKVLGDALKRDKRDGESNVPA</sequence>
<organism evidence="1">
    <name type="scientific">uncultured Caudovirales phage</name>
    <dbReference type="NCBI Taxonomy" id="2100421"/>
    <lineage>
        <taxon>Viruses</taxon>
        <taxon>Duplodnaviria</taxon>
        <taxon>Heunggongvirae</taxon>
        <taxon>Uroviricota</taxon>
        <taxon>Caudoviricetes</taxon>
        <taxon>Peduoviridae</taxon>
        <taxon>Maltschvirus</taxon>
        <taxon>Maltschvirus maltsch</taxon>
    </lineage>
</organism>
<name>A0A2H4J4C7_9CAUD</name>
<accession>A0A2H4J4C7</accession>
<gene>
    <name evidence="1" type="ORF">7AX3_9</name>
</gene>
<protein>
    <submittedName>
        <fullName evidence="1">Uncharacterized protein</fullName>
    </submittedName>
</protein>
<dbReference type="EMBL" id="MF417881">
    <property type="protein sequence ID" value="ASN68823.1"/>
    <property type="molecule type" value="Genomic_DNA"/>
</dbReference>
<evidence type="ECO:0000313" key="1">
    <source>
        <dbReference type="EMBL" id="ASN68823.1"/>
    </source>
</evidence>
<proteinExistence type="predicted"/>
<reference evidence="1" key="1">
    <citation type="submission" date="2017-06" db="EMBL/GenBank/DDBJ databases">
        <title>Novel phages from South African skin metaviromes.</title>
        <authorList>
            <person name="van Zyl L.J."/>
            <person name="Abrahams Y."/>
            <person name="Stander E.A."/>
            <person name="Kirby B.M."/>
            <person name="Clavaud C."/>
            <person name="Farcet C."/>
            <person name="Breton L."/>
            <person name="Trindade M.I."/>
        </authorList>
    </citation>
    <scope>NUCLEOTIDE SEQUENCE</scope>
</reference>